<dbReference type="EMBL" id="AWSO01000946">
    <property type="protein sequence ID" value="ESK86304.1"/>
    <property type="molecule type" value="Genomic_DNA"/>
</dbReference>
<dbReference type="Proteomes" id="UP000017559">
    <property type="component" value="Unassembled WGS sequence"/>
</dbReference>
<dbReference type="HOGENOM" id="CLU_1138261_0_0_1"/>
<keyword evidence="3" id="KW-1185">Reference proteome</keyword>
<dbReference type="KEGG" id="mrr:Moror_5063"/>
<evidence type="ECO:0000256" key="1">
    <source>
        <dbReference type="SAM" id="MobiDB-lite"/>
    </source>
</evidence>
<accession>V2Y3U4</accession>
<feature type="compositionally biased region" description="Acidic residues" evidence="1">
    <location>
        <begin position="213"/>
        <end position="231"/>
    </location>
</feature>
<evidence type="ECO:0000313" key="2">
    <source>
        <dbReference type="EMBL" id="ESK86304.1"/>
    </source>
</evidence>
<sequence>MDPTHAKTAIHRRNREHRSARPLCSATVLWELDYYQSEVQSLNSEDMGRAAGGGCRKTARNASEIMAHSLYTSIQTTHNFTPQATDIHSISRLCVQLYDDSLGANLWSPQIAVISGATRKAPSFVFIHSCHLITILDPFLSKEMVDLDVGKIPGSMVASHNLCFVRYPSSLDTFLDALWKYHPQLISITEQVIKDSTSKKKRKIATSHQMDGGEGEGESDEPTDSGSEDGEGGTFKCTKKARKG</sequence>
<gene>
    <name evidence="2" type="ORF">Moror_5063</name>
</gene>
<dbReference type="AlphaFoldDB" id="V2Y3U4"/>
<organism evidence="2 3">
    <name type="scientific">Moniliophthora roreri (strain MCA 2997)</name>
    <name type="common">Cocoa frosty pod rot fungus</name>
    <name type="synonym">Crinipellis roreri</name>
    <dbReference type="NCBI Taxonomy" id="1381753"/>
    <lineage>
        <taxon>Eukaryota</taxon>
        <taxon>Fungi</taxon>
        <taxon>Dikarya</taxon>
        <taxon>Basidiomycota</taxon>
        <taxon>Agaricomycotina</taxon>
        <taxon>Agaricomycetes</taxon>
        <taxon>Agaricomycetidae</taxon>
        <taxon>Agaricales</taxon>
        <taxon>Marasmiineae</taxon>
        <taxon>Marasmiaceae</taxon>
        <taxon>Moniliophthora</taxon>
    </lineage>
</organism>
<feature type="region of interest" description="Disordered" evidence="1">
    <location>
        <begin position="198"/>
        <end position="244"/>
    </location>
</feature>
<protein>
    <submittedName>
        <fullName evidence="2">Uncharacterized protein</fullName>
    </submittedName>
</protein>
<name>V2Y3U4_MONRO</name>
<reference evidence="2 3" key="1">
    <citation type="journal article" date="2014" name="BMC Genomics">
        <title>Genome and secretome analysis of the hemibiotrophic fungal pathogen, Moniliophthora roreri, which causes frosty pod rot disease of cacao: mechanisms of the biotrophic and necrotrophic phases.</title>
        <authorList>
            <person name="Meinhardt L.W."/>
            <person name="Costa G.G.L."/>
            <person name="Thomazella D.P.T."/>
            <person name="Teixeira P.J.P.L."/>
            <person name="Carazzolle M.F."/>
            <person name="Schuster S.C."/>
            <person name="Carlson J.E."/>
            <person name="Guiltinan M.J."/>
            <person name="Mieczkowski P."/>
            <person name="Farmer A."/>
            <person name="Ramaraj T."/>
            <person name="Crozier J."/>
            <person name="Davis R.E."/>
            <person name="Shao J."/>
            <person name="Melnick R.L."/>
            <person name="Pereira G.A.G."/>
            <person name="Bailey B.A."/>
        </authorList>
    </citation>
    <scope>NUCLEOTIDE SEQUENCE [LARGE SCALE GENOMIC DNA]</scope>
    <source>
        <strain evidence="2 3">MCA 2997</strain>
    </source>
</reference>
<proteinExistence type="predicted"/>
<evidence type="ECO:0000313" key="3">
    <source>
        <dbReference type="Proteomes" id="UP000017559"/>
    </source>
</evidence>
<comment type="caution">
    <text evidence="2">The sequence shown here is derived from an EMBL/GenBank/DDBJ whole genome shotgun (WGS) entry which is preliminary data.</text>
</comment>